<dbReference type="RefSeq" id="WP_286293807.1">
    <property type="nucleotide sequence ID" value="NZ_AP024718.1"/>
</dbReference>
<keyword evidence="2" id="KW-1185">Reference proteome</keyword>
<dbReference type="Proteomes" id="UP001321450">
    <property type="component" value="Chromosome"/>
</dbReference>
<evidence type="ECO:0000313" key="2">
    <source>
        <dbReference type="Proteomes" id="UP001321450"/>
    </source>
</evidence>
<proteinExistence type="predicted"/>
<reference evidence="2" key="1">
    <citation type="journal article" date="2024" name="Int. J. Syst. Evol. Microbiol.">
        <title>Methylomarinovum tepidoasis sp. nov., a moderately thermophilic methanotroph of the family Methylothermaceae isolated from a deep-sea hydrothermal field.</title>
        <authorList>
            <person name="Hirayama H."/>
            <person name="Takaki Y."/>
            <person name="Abe M."/>
            <person name="Miyazaki M."/>
            <person name="Uematsu K."/>
            <person name="Matsui Y."/>
            <person name="Takai K."/>
        </authorList>
    </citation>
    <scope>NUCLEOTIDE SEQUENCE [LARGE SCALE GENOMIC DNA]</scope>
    <source>
        <strain evidence="2">IN45</strain>
    </source>
</reference>
<dbReference type="EMBL" id="AP024718">
    <property type="protein sequence ID" value="BCX88616.1"/>
    <property type="molecule type" value="Genomic_DNA"/>
</dbReference>
<sequence length="82" mass="9168">MSPKNRYQLVVLAPLGVFVATLPVNLALHQPLITFIPTLATLFWSSRQLEAIRCPQCDTPVRKGRFFLFGLDRCKHCGAGLN</sequence>
<evidence type="ECO:0000313" key="1">
    <source>
        <dbReference type="EMBL" id="BCX88616.1"/>
    </source>
</evidence>
<protein>
    <submittedName>
        <fullName evidence="1">Uncharacterized protein</fullName>
    </submittedName>
</protein>
<dbReference type="KEGG" id="meiy:MIN45_P0985"/>
<dbReference type="AlphaFoldDB" id="A0AAU9C9Q6"/>
<accession>A0AAU9C9Q6</accession>
<gene>
    <name evidence="1" type="ORF">MIN45_P0985</name>
</gene>
<organism evidence="1 2">
    <name type="scientific">Methylomarinovum tepidoasis</name>
    <dbReference type="NCBI Taxonomy" id="2840183"/>
    <lineage>
        <taxon>Bacteria</taxon>
        <taxon>Pseudomonadati</taxon>
        <taxon>Pseudomonadota</taxon>
        <taxon>Gammaproteobacteria</taxon>
        <taxon>Methylococcales</taxon>
        <taxon>Methylothermaceae</taxon>
        <taxon>Methylomarinovum</taxon>
    </lineage>
</organism>
<name>A0AAU9C9Q6_9GAMM</name>